<feature type="region of interest" description="Disordered" evidence="3">
    <location>
        <begin position="511"/>
        <end position="536"/>
    </location>
</feature>
<dbReference type="PaxDb" id="2903-EOD25906"/>
<feature type="repeat" description="PPR" evidence="2">
    <location>
        <begin position="118"/>
        <end position="152"/>
    </location>
</feature>
<dbReference type="InterPro" id="IPR002885">
    <property type="entry name" value="PPR_rpt"/>
</dbReference>
<evidence type="ECO:0000256" key="2">
    <source>
        <dbReference type="PROSITE-ProRule" id="PRU00708"/>
    </source>
</evidence>
<dbReference type="NCBIfam" id="TIGR00756">
    <property type="entry name" value="PPR"/>
    <property type="match status" value="5"/>
</dbReference>
<reference evidence="6" key="1">
    <citation type="journal article" date="2013" name="Nature">
        <title>Pan genome of the phytoplankton Emiliania underpins its global distribution.</title>
        <authorList>
            <person name="Read B.A."/>
            <person name="Kegel J."/>
            <person name="Klute M.J."/>
            <person name="Kuo A."/>
            <person name="Lefebvre S.C."/>
            <person name="Maumus F."/>
            <person name="Mayer C."/>
            <person name="Miller J."/>
            <person name="Monier A."/>
            <person name="Salamov A."/>
            <person name="Young J."/>
            <person name="Aguilar M."/>
            <person name="Claverie J.M."/>
            <person name="Frickenhaus S."/>
            <person name="Gonzalez K."/>
            <person name="Herman E.K."/>
            <person name="Lin Y.C."/>
            <person name="Napier J."/>
            <person name="Ogata H."/>
            <person name="Sarno A.F."/>
            <person name="Shmutz J."/>
            <person name="Schroeder D."/>
            <person name="de Vargas C."/>
            <person name="Verret F."/>
            <person name="von Dassow P."/>
            <person name="Valentin K."/>
            <person name="Van de Peer Y."/>
            <person name="Wheeler G."/>
            <person name="Dacks J.B."/>
            <person name="Delwiche C.F."/>
            <person name="Dyhrman S.T."/>
            <person name="Glockner G."/>
            <person name="John U."/>
            <person name="Richards T."/>
            <person name="Worden A.Z."/>
            <person name="Zhang X."/>
            <person name="Grigoriev I.V."/>
            <person name="Allen A.E."/>
            <person name="Bidle K."/>
            <person name="Borodovsky M."/>
            <person name="Bowler C."/>
            <person name="Brownlee C."/>
            <person name="Cock J.M."/>
            <person name="Elias M."/>
            <person name="Gladyshev V.N."/>
            <person name="Groth M."/>
            <person name="Guda C."/>
            <person name="Hadaegh A."/>
            <person name="Iglesias-Rodriguez M.D."/>
            <person name="Jenkins J."/>
            <person name="Jones B.M."/>
            <person name="Lawson T."/>
            <person name="Leese F."/>
            <person name="Lindquist E."/>
            <person name="Lobanov A."/>
            <person name="Lomsadze A."/>
            <person name="Malik S.B."/>
            <person name="Marsh M.E."/>
            <person name="Mackinder L."/>
            <person name="Mock T."/>
            <person name="Mueller-Roeber B."/>
            <person name="Pagarete A."/>
            <person name="Parker M."/>
            <person name="Probert I."/>
            <person name="Quesneville H."/>
            <person name="Raines C."/>
            <person name="Rensing S.A."/>
            <person name="Riano-Pachon D.M."/>
            <person name="Richier S."/>
            <person name="Rokitta S."/>
            <person name="Shiraiwa Y."/>
            <person name="Soanes D.M."/>
            <person name="van der Giezen M."/>
            <person name="Wahlund T.M."/>
            <person name="Williams B."/>
            <person name="Wilson W."/>
            <person name="Wolfe G."/>
            <person name="Wurch L.L."/>
        </authorList>
    </citation>
    <scope>NUCLEOTIDE SEQUENCE</scope>
</reference>
<dbReference type="Proteomes" id="UP000013827">
    <property type="component" value="Unassembled WGS sequence"/>
</dbReference>
<dbReference type="eggNOG" id="KOG4197">
    <property type="taxonomic scope" value="Eukaryota"/>
</dbReference>
<dbReference type="STRING" id="2903.R1ESG5"/>
<dbReference type="EnsemblProtists" id="EOD25906">
    <property type="protein sequence ID" value="EOD25906"/>
    <property type="gene ID" value="EMIHUDRAFT_237299"/>
</dbReference>
<evidence type="ECO:0000256" key="3">
    <source>
        <dbReference type="SAM" id="MobiDB-lite"/>
    </source>
</evidence>
<dbReference type="KEGG" id="ehx:EMIHUDRAFT_237299"/>
<dbReference type="RefSeq" id="XP_005778335.1">
    <property type="nucleotide sequence ID" value="XM_005778278.1"/>
</dbReference>
<sequence>MSPFAGILLAAASALQTPAFVLRRALPSGVARARALEMDAPTSRGARGRFQPAVLAGNASAALASAKVALRQPPTTAAAKVGLVREVNQLLRLLGDRGALAEAGEVFRAMLDARLTPTQVTYGTLIARAGTWRQPRLATAYYKDMQRRGIEPDTLTHNSLINAFAKAHDLEKALAVAAAMRRRGLTPTTVTYNTLLDGCARARNLTLAAATLAELRAAGLAPSERPLPIWIPGCGSAESSGVGARSWGPGRLLPGGCLQHGEVLLAREVLSYMTSAGIAPSAHSFTTLLHAAASRRRLTATPHTERGGATKRGGVGPPSDELRAVFAVFGEMRASGVSPDRAAFNALVHACAREGDVPRAEGAFGEMVAAGIGPDAISYTCLLKACAVAGDHVRAERIWVEMQQRTNHYSTYTPPTPHSYAHLMAVQRRAGNASRTLQLLEELRASGLTPSTVHYSLALRACEQHRELPNSLQRALALYSQMRAQGLRLDSRGLLAATRLCDAHGRPDLSARLRQERSMDLPFGGAGKQRRSGGNS</sequence>
<dbReference type="PROSITE" id="PS51375">
    <property type="entry name" value="PPR"/>
    <property type="match status" value="5"/>
</dbReference>
<reference evidence="5" key="2">
    <citation type="submission" date="2024-10" db="UniProtKB">
        <authorList>
            <consortium name="EnsemblProtists"/>
        </authorList>
    </citation>
    <scope>IDENTIFICATION</scope>
</reference>
<evidence type="ECO:0000313" key="5">
    <source>
        <dbReference type="EnsemblProtists" id="EOD25906"/>
    </source>
</evidence>
<keyword evidence="1" id="KW-0677">Repeat</keyword>
<dbReference type="GeneID" id="17271494"/>
<feature type="repeat" description="PPR" evidence="2">
    <location>
        <begin position="375"/>
        <end position="405"/>
    </location>
</feature>
<dbReference type="InterPro" id="IPR051240">
    <property type="entry name" value="Mito_RNA-Proc/Resp"/>
</dbReference>
<accession>A0A0D3JQX1</accession>
<feature type="repeat" description="PPR" evidence="2">
    <location>
        <begin position="188"/>
        <end position="222"/>
    </location>
</feature>
<keyword evidence="6" id="KW-1185">Reference proteome</keyword>
<dbReference type="Pfam" id="PF13812">
    <property type="entry name" value="PPR_3"/>
    <property type="match status" value="1"/>
</dbReference>
<feature type="repeat" description="PPR" evidence="2">
    <location>
        <begin position="153"/>
        <end position="187"/>
    </location>
</feature>
<proteinExistence type="predicted"/>
<evidence type="ECO:0000256" key="1">
    <source>
        <dbReference type="ARBA" id="ARBA00022737"/>
    </source>
</evidence>
<organism evidence="5 6">
    <name type="scientific">Emiliania huxleyi (strain CCMP1516)</name>
    <dbReference type="NCBI Taxonomy" id="280463"/>
    <lineage>
        <taxon>Eukaryota</taxon>
        <taxon>Haptista</taxon>
        <taxon>Haptophyta</taxon>
        <taxon>Prymnesiophyceae</taxon>
        <taxon>Isochrysidales</taxon>
        <taxon>Noelaerhabdaceae</taxon>
        <taxon>Emiliania</taxon>
    </lineage>
</organism>
<name>A0A0D3JQX1_EMIH1</name>
<dbReference type="HOGENOM" id="CLU_508488_0_0_1"/>
<dbReference type="Pfam" id="PF17177">
    <property type="entry name" value="PPR_long"/>
    <property type="match status" value="1"/>
</dbReference>
<dbReference type="PANTHER" id="PTHR47933:SF11">
    <property type="entry name" value="PENTATRICOPEPTIDE REPEAT-CONTAINING PROTEIN 2"/>
    <property type="match status" value="1"/>
</dbReference>
<evidence type="ECO:0000259" key="4">
    <source>
        <dbReference type="Pfam" id="PF17177"/>
    </source>
</evidence>
<dbReference type="InterPro" id="IPR011990">
    <property type="entry name" value="TPR-like_helical_dom_sf"/>
</dbReference>
<feature type="region of interest" description="Disordered" evidence="3">
    <location>
        <begin position="297"/>
        <end position="318"/>
    </location>
</feature>
<dbReference type="InterPro" id="IPR033443">
    <property type="entry name" value="PROP1-like_PPR_dom"/>
</dbReference>
<dbReference type="AlphaFoldDB" id="A0A0D3JQX1"/>
<dbReference type="PANTHER" id="PTHR47933">
    <property type="entry name" value="PENTATRICOPEPTIDE REPEAT-CONTAINING PROTEIN 1, MITOCHONDRIAL"/>
    <property type="match status" value="1"/>
</dbReference>
<dbReference type="GO" id="GO:0003729">
    <property type="term" value="F:mRNA binding"/>
    <property type="evidence" value="ECO:0007669"/>
    <property type="project" value="TreeGrafter"/>
</dbReference>
<protein>
    <recommendedName>
        <fullName evidence="4">PROP1-like PPR domain-containing protein</fullName>
    </recommendedName>
</protein>
<feature type="repeat" description="PPR" evidence="2">
    <location>
        <begin position="340"/>
        <end position="374"/>
    </location>
</feature>
<dbReference type="Gene3D" id="1.25.40.10">
    <property type="entry name" value="Tetratricopeptide repeat domain"/>
    <property type="match status" value="3"/>
</dbReference>
<feature type="domain" description="PROP1-like PPR" evidence="4">
    <location>
        <begin position="321"/>
        <end position="446"/>
    </location>
</feature>
<evidence type="ECO:0000313" key="6">
    <source>
        <dbReference type="Proteomes" id="UP000013827"/>
    </source>
</evidence>